<dbReference type="KEGG" id="amic:Ami3637_14025"/>
<dbReference type="Gene3D" id="3.40.1510.10">
    <property type="entry name" value="Hut operon regulatory protein HutP"/>
    <property type="match status" value="1"/>
</dbReference>
<dbReference type="EMBL" id="CP047591">
    <property type="protein sequence ID" value="QHI73344.1"/>
    <property type="molecule type" value="Genomic_DNA"/>
</dbReference>
<protein>
    <recommendedName>
        <fullName evidence="4">Hut operon positive regulatory protein</fullName>
    </recommendedName>
</protein>
<evidence type="ECO:0000313" key="10">
    <source>
        <dbReference type="Proteomes" id="UP000463883"/>
    </source>
</evidence>
<dbReference type="GO" id="GO:0003723">
    <property type="term" value="F:RNA binding"/>
    <property type="evidence" value="ECO:0007669"/>
    <property type="project" value="UniProtKB-KW"/>
</dbReference>
<evidence type="ECO:0000256" key="2">
    <source>
        <dbReference type="ARBA" id="ARBA00009992"/>
    </source>
</evidence>
<dbReference type="Pfam" id="PF09021">
    <property type="entry name" value="HutP"/>
    <property type="match status" value="1"/>
</dbReference>
<keyword evidence="6" id="KW-0805">Transcription regulation</keyword>
<dbReference type="Proteomes" id="UP000463883">
    <property type="component" value="Chromosome"/>
</dbReference>
<comment type="similarity">
    <text evidence="2">Belongs to the HutP family.</text>
</comment>
<sequence>MYDSVDVARAAIALAITPNRTEEEKMIEELAQKNIKAAAVDIGGDIINATHIVIERAIFIARKSGIIKEEHVQDGAVAGAAREAQAQIIAKAVGLNGGGKIAICRSDEHVTVCIFMSIGMMYLNEVVVGLGHRTIPAIKN</sequence>
<reference evidence="9 10" key="1">
    <citation type="submission" date="2020-01" db="EMBL/GenBank/DDBJ databases">
        <title>Genomic analysis of Aminipila sp. CBA3637.</title>
        <authorList>
            <person name="Kim Y.B."/>
            <person name="Roh S.W."/>
        </authorList>
    </citation>
    <scope>NUCLEOTIDE SEQUENCE [LARGE SCALE GENOMIC DNA]</scope>
    <source>
        <strain evidence="9 10">CBA3637</strain>
    </source>
</reference>
<gene>
    <name evidence="9" type="ORF">Ami3637_14025</name>
</gene>
<evidence type="ECO:0000256" key="8">
    <source>
        <dbReference type="ARBA" id="ARBA00023163"/>
    </source>
</evidence>
<evidence type="ECO:0000256" key="3">
    <source>
        <dbReference type="ARBA" id="ARBA00011643"/>
    </source>
</evidence>
<name>A0A6P1MKZ7_9FIRM</name>
<keyword evidence="5" id="KW-0694">RNA-binding</keyword>
<dbReference type="InterPro" id="IPR015111">
    <property type="entry name" value="Regulatory_HutP"/>
</dbReference>
<evidence type="ECO:0000313" key="9">
    <source>
        <dbReference type="EMBL" id="QHI73344.1"/>
    </source>
</evidence>
<evidence type="ECO:0000256" key="6">
    <source>
        <dbReference type="ARBA" id="ARBA00023015"/>
    </source>
</evidence>
<proteinExistence type="inferred from homology"/>
<dbReference type="RefSeq" id="WP_162363109.1">
    <property type="nucleotide sequence ID" value="NZ_CP047591.1"/>
</dbReference>
<dbReference type="InterPro" id="IPR036482">
    <property type="entry name" value="Regulatory_HutP_sf"/>
</dbReference>
<evidence type="ECO:0000256" key="7">
    <source>
        <dbReference type="ARBA" id="ARBA00023159"/>
    </source>
</evidence>
<dbReference type="AlphaFoldDB" id="A0A6P1MKZ7"/>
<evidence type="ECO:0000256" key="4">
    <source>
        <dbReference type="ARBA" id="ARBA00019377"/>
    </source>
</evidence>
<keyword evidence="7" id="KW-0010">Activator</keyword>
<accession>A0A6P1MKZ7</accession>
<dbReference type="CDD" id="cd11640">
    <property type="entry name" value="HutP"/>
    <property type="match status" value="1"/>
</dbReference>
<organism evidence="9 10">
    <name type="scientific">Aminipila terrae</name>
    <dbReference type="NCBI Taxonomy" id="2697030"/>
    <lineage>
        <taxon>Bacteria</taxon>
        <taxon>Bacillati</taxon>
        <taxon>Bacillota</taxon>
        <taxon>Clostridia</taxon>
        <taxon>Peptostreptococcales</taxon>
        <taxon>Anaerovoracaceae</taxon>
        <taxon>Aminipila</taxon>
    </lineage>
</organism>
<keyword evidence="8" id="KW-0804">Transcription</keyword>
<comment type="subunit">
    <text evidence="3">Homohexamer.</text>
</comment>
<evidence type="ECO:0000256" key="1">
    <source>
        <dbReference type="ARBA" id="ARBA00002945"/>
    </source>
</evidence>
<keyword evidence="10" id="KW-1185">Reference proteome</keyword>
<evidence type="ECO:0000256" key="5">
    <source>
        <dbReference type="ARBA" id="ARBA00022884"/>
    </source>
</evidence>
<comment type="function">
    <text evidence="1">Antiterminator that binds to cis-acting regulatory sequences on the mRNA in the presence of histidine, thereby suppressing transcription termination and activating the hut operon for histidine utilization.</text>
</comment>